<protein>
    <submittedName>
        <fullName evidence="1">Uncharacterized protein</fullName>
    </submittedName>
</protein>
<gene>
    <name evidence="1" type="ordered locus">CF0694</name>
</gene>
<evidence type="ECO:0000313" key="1">
    <source>
        <dbReference type="EMBL" id="BAE81466.1"/>
    </source>
</evidence>
<dbReference type="AlphaFoldDB" id="Q253S2"/>
<proteinExistence type="predicted"/>
<sequence>MNSEPFHLSPSFLHSIEKNGAVLGILKISFMQHFQQNIKIPKKALAIFSYKTKLITILKNILFL</sequence>
<accession>Q253S2</accession>
<organism evidence="1 2">
    <name type="scientific">Chlamydia felis (strain Fe/C-56)</name>
    <name type="common">Chlamydophila felis</name>
    <dbReference type="NCBI Taxonomy" id="264202"/>
    <lineage>
        <taxon>Bacteria</taxon>
        <taxon>Pseudomonadati</taxon>
        <taxon>Chlamydiota</taxon>
        <taxon>Chlamydiia</taxon>
        <taxon>Chlamydiales</taxon>
        <taxon>Chlamydiaceae</taxon>
        <taxon>Chlamydia/Chlamydophila group</taxon>
        <taxon>Chlamydia</taxon>
    </lineage>
</organism>
<dbReference type="KEGG" id="cfe:BAE81466.1"/>
<keyword evidence="2" id="KW-1185">Reference proteome</keyword>
<reference evidence="1 2" key="1">
    <citation type="journal article" date="2006" name="DNA Res.">
        <title>Genome sequence of the cat pathogen, Chlamydophila felis.</title>
        <authorList>
            <person name="Azuma Y."/>
            <person name="Hirakawa H."/>
            <person name="Yamashita A."/>
            <person name="Cai Y."/>
            <person name="Rahman M.A."/>
            <person name="Suzuki H."/>
            <person name="Mitaku S."/>
            <person name="Toh H."/>
            <person name="Goto S."/>
            <person name="Murakami T."/>
            <person name="Sugi K."/>
            <person name="Hayashi H."/>
            <person name="Fukushi H."/>
            <person name="Hattori M."/>
            <person name="Kuhara S."/>
            <person name="Shirai M."/>
        </authorList>
    </citation>
    <scope>NUCLEOTIDE SEQUENCE [LARGE SCALE GENOMIC DNA]</scope>
    <source>
        <strain evidence="1 2">Fe/C-56</strain>
    </source>
</reference>
<dbReference type="HOGENOM" id="CLU_2859530_0_0_0"/>
<evidence type="ECO:0000313" key="2">
    <source>
        <dbReference type="Proteomes" id="UP000001260"/>
    </source>
</evidence>
<dbReference type="EMBL" id="AP006861">
    <property type="protein sequence ID" value="BAE81466.1"/>
    <property type="molecule type" value="Genomic_DNA"/>
</dbReference>
<dbReference type="Proteomes" id="UP000001260">
    <property type="component" value="Chromosome"/>
</dbReference>
<name>Q253S2_CHLFF</name>